<dbReference type="EMBL" id="VOFY01000010">
    <property type="protein sequence ID" value="KAA8589049.1"/>
    <property type="molecule type" value="Genomic_DNA"/>
</dbReference>
<keyword evidence="3" id="KW-1185">Reference proteome</keyword>
<sequence>MRKKREEQAGEVQSFLCPSSNMGLDKSLFQPAQRRSVIIEDIFNYQIQGRPLICPTDTCPYRRALLCRPRVFIEHSLREDYHRDTQRKIESTAHTMMSKKSSHSDNCTTNLSLSLSNMLARSLARLVVTPGNQLFLLLYPRTNPVKIKAGGENNLLEVLESNVGDPVSSSRGVYSLEKDRPVMKGT</sequence>
<feature type="compositionally biased region" description="Basic and acidic residues" evidence="1">
    <location>
        <begin position="176"/>
        <end position="186"/>
    </location>
</feature>
<name>A0A5J5D6F3_9PERO</name>
<protein>
    <submittedName>
        <fullName evidence="2">Uncharacterized protein</fullName>
    </submittedName>
</protein>
<dbReference type="Proteomes" id="UP000327493">
    <property type="component" value="Chromosome 10"/>
</dbReference>
<proteinExistence type="predicted"/>
<gene>
    <name evidence="2" type="ORF">FQN60_010394</name>
</gene>
<reference evidence="2 3" key="1">
    <citation type="submission" date="2019-08" db="EMBL/GenBank/DDBJ databases">
        <title>A chromosome-level genome assembly, high-density linkage maps, and genome scans reveal the genomic architecture of hybrid incompatibilities underlying speciation via character displacement in darters (Percidae: Etheostominae).</title>
        <authorList>
            <person name="Moran R.L."/>
            <person name="Catchen J.M."/>
            <person name="Fuller R.C."/>
        </authorList>
    </citation>
    <scope>NUCLEOTIDE SEQUENCE [LARGE SCALE GENOMIC DNA]</scope>
    <source>
        <strain evidence="2">EspeVRDwgs_2016</strain>
        <tissue evidence="2">Muscle</tissue>
    </source>
</reference>
<evidence type="ECO:0000313" key="3">
    <source>
        <dbReference type="Proteomes" id="UP000327493"/>
    </source>
</evidence>
<evidence type="ECO:0000313" key="2">
    <source>
        <dbReference type="EMBL" id="KAA8589049.1"/>
    </source>
</evidence>
<comment type="caution">
    <text evidence="2">The sequence shown here is derived from an EMBL/GenBank/DDBJ whole genome shotgun (WGS) entry which is preliminary data.</text>
</comment>
<feature type="region of interest" description="Disordered" evidence="1">
    <location>
        <begin position="165"/>
        <end position="186"/>
    </location>
</feature>
<accession>A0A5J5D6F3</accession>
<dbReference type="AlphaFoldDB" id="A0A5J5D6F3"/>
<organism evidence="2 3">
    <name type="scientific">Etheostoma spectabile</name>
    <name type="common">orangethroat darter</name>
    <dbReference type="NCBI Taxonomy" id="54343"/>
    <lineage>
        <taxon>Eukaryota</taxon>
        <taxon>Metazoa</taxon>
        <taxon>Chordata</taxon>
        <taxon>Craniata</taxon>
        <taxon>Vertebrata</taxon>
        <taxon>Euteleostomi</taxon>
        <taxon>Actinopterygii</taxon>
        <taxon>Neopterygii</taxon>
        <taxon>Teleostei</taxon>
        <taxon>Neoteleostei</taxon>
        <taxon>Acanthomorphata</taxon>
        <taxon>Eupercaria</taxon>
        <taxon>Perciformes</taxon>
        <taxon>Percoidei</taxon>
        <taxon>Percidae</taxon>
        <taxon>Etheostomatinae</taxon>
        <taxon>Etheostoma</taxon>
    </lineage>
</organism>
<evidence type="ECO:0000256" key="1">
    <source>
        <dbReference type="SAM" id="MobiDB-lite"/>
    </source>
</evidence>